<feature type="compositionally biased region" description="Basic residues" evidence="1">
    <location>
        <begin position="427"/>
        <end position="437"/>
    </location>
</feature>
<organism evidence="2 3">
    <name type="scientific">Heterobasidion irregulare (strain TC 32-1)</name>
    <dbReference type="NCBI Taxonomy" id="747525"/>
    <lineage>
        <taxon>Eukaryota</taxon>
        <taxon>Fungi</taxon>
        <taxon>Dikarya</taxon>
        <taxon>Basidiomycota</taxon>
        <taxon>Agaricomycotina</taxon>
        <taxon>Agaricomycetes</taxon>
        <taxon>Russulales</taxon>
        <taxon>Bondarzewiaceae</taxon>
        <taxon>Heterobasidion</taxon>
        <taxon>Heterobasidion annosum species complex</taxon>
    </lineage>
</organism>
<dbReference type="KEGG" id="hir:HETIRDRAFT_430478"/>
<evidence type="ECO:0000256" key="1">
    <source>
        <dbReference type="SAM" id="MobiDB-lite"/>
    </source>
</evidence>
<feature type="region of interest" description="Disordered" evidence="1">
    <location>
        <begin position="423"/>
        <end position="463"/>
    </location>
</feature>
<proteinExistence type="predicted"/>
<name>W4JSI5_HETIT</name>
<dbReference type="RefSeq" id="XP_009552297.1">
    <property type="nucleotide sequence ID" value="XM_009554002.1"/>
</dbReference>
<dbReference type="Proteomes" id="UP000030671">
    <property type="component" value="Unassembled WGS sequence"/>
</dbReference>
<gene>
    <name evidence="2" type="ORF">HETIRDRAFT_430478</name>
</gene>
<evidence type="ECO:0000313" key="2">
    <source>
        <dbReference type="EMBL" id="ETW76075.1"/>
    </source>
</evidence>
<dbReference type="InParanoid" id="W4JSI5"/>
<dbReference type="HOGENOM" id="CLU_590593_0_0_1"/>
<dbReference type="AlphaFoldDB" id="W4JSI5"/>
<feature type="compositionally biased region" description="Basic residues" evidence="1">
    <location>
        <begin position="452"/>
        <end position="463"/>
    </location>
</feature>
<dbReference type="EMBL" id="KI925465">
    <property type="protein sequence ID" value="ETW76075.1"/>
    <property type="molecule type" value="Genomic_DNA"/>
</dbReference>
<dbReference type="GeneID" id="20674448"/>
<protein>
    <submittedName>
        <fullName evidence="2">Uncharacterized protein</fullName>
    </submittedName>
</protein>
<sequence>MVNMLSVGELTQVLPNILWRVVVGWVGTNRVWCKSASSVLVYAVWYLPKAFRIPPLDPSSVGRRLGVGAEKMVWQHCTWIRAHGIWMWESVGNKQWHGKKCWRESVSAKDGGTYRGLCRAPWHGALSGDHNHLPIIDSPATKSLITILLLLCLLVQMPSILPILKAKLAEYMLSLPDGAAEYEDYELWGQGFAHCVALLDRLAHGKDIPELADFIAKAERGLNHMATDNWLVWRVRVLPQRVACFAVKQQKEAKEQALAEETERAAAASRVAAEDYQWRWDVVVGAMFDGSLDPEEDEHQLPELDAKTAVPPPLFFPSPSPDPAPSADAILVSTTVAMNCMSVDPTALIAPIESQGKRAAAVVVEFACQRTPFQGWVIVSLSPGMGCMLTVQSPVERNGAGKMMQDPPGLMPGDANYACQRWMPNKGKSKGKGKLKAKVAEKSGEPEPSCPTKKRKVKVLVPE</sequence>
<evidence type="ECO:0000313" key="3">
    <source>
        <dbReference type="Proteomes" id="UP000030671"/>
    </source>
</evidence>
<reference evidence="2 3" key="1">
    <citation type="journal article" date="2012" name="New Phytol.">
        <title>Insight into trade-off between wood decay and parasitism from the genome of a fungal forest pathogen.</title>
        <authorList>
            <person name="Olson A."/>
            <person name="Aerts A."/>
            <person name="Asiegbu F."/>
            <person name="Belbahri L."/>
            <person name="Bouzid O."/>
            <person name="Broberg A."/>
            <person name="Canback B."/>
            <person name="Coutinho P.M."/>
            <person name="Cullen D."/>
            <person name="Dalman K."/>
            <person name="Deflorio G."/>
            <person name="van Diepen L.T."/>
            <person name="Dunand C."/>
            <person name="Duplessis S."/>
            <person name="Durling M."/>
            <person name="Gonthier P."/>
            <person name="Grimwood J."/>
            <person name="Fossdal C.G."/>
            <person name="Hansson D."/>
            <person name="Henrissat B."/>
            <person name="Hietala A."/>
            <person name="Himmelstrand K."/>
            <person name="Hoffmeister D."/>
            <person name="Hogberg N."/>
            <person name="James T.Y."/>
            <person name="Karlsson M."/>
            <person name="Kohler A."/>
            <person name="Kues U."/>
            <person name="Lee Y.H."/>
            <person name="Lin Y.C."/>
            <person name="Lind M."/>
            <person name="Lindquist E."/>
            <person name="Lombard V."/>
            <person name="Lucas S."/>
            <person name="Lunden K."/>
            <person name="Morin E."/>
            <person name="Murat C."/>
            <person name="Park J."/>
            <person name="Raffaello T."/>
            <person name="Rouze P."/>
            <person name="Salamov A."/>
            <person name="Schmutz J."/>
            <person name="Solheim H."/>
            <person name="Stahlberg J."/>
            <person name="Velez H."/>
            <person name="de Vries R.P."/>
            <person name="Wiebenga A."/>
            <person name="Woodward S."/>
            <person name="Yakovlev I."/>
            <person name="Garbelotto M."/>
            <person name="Martin F."/>
            <person name="Grigoriev I.V."/>
            <person name="Stenlid J."/>
        </authorList>
    </citation>
    <scope>NUCLEOTIDE SEQUENCE [LARGE SCALE GENOMIC DNA]</scope>
    <source>
        <strain evidence="2 3">TC 32-1</strain>
    </source>
</reference>
<accession>W4JSI5</accession>
<keyword evidence="3" id="KW-1185">Reference proteome</keyword>